<dbReference type="Gene3D" id="1.10.533.10">
    <property type="entry name" value="Death Domain, Fas"/>
    <property type="match status" value="1"/>
</dbReference>
<dbReference type="PROSITE" id="PS50017">
    <property type="entry name" value="DEATH_DOMAIN"/>
    <property type="match status" value="1"/>
</dbReference>
<dbReference type="EMBL" id="ACPB03011671">
    <property type="status" value="NOT_ANNOTATED_CDS"/>
    <property type="molecule type" value="Genomic_DNA"/>
</dbReference>
<reference evidence="1" key="1">
    <citation type="submission" date="2015-05" db="UniProtKB">
        <authorList>
            <consortium name="EnsemblMetazoa"/>
        </authorList>
    </citation>
    <scope>IDENTIFICATION</scope>
</reference>
<accession>T1HTY5</accession>
<organism evidence="1 2">
    <name type="scientific">Rhodnius prolixus</name>
    <name type="common">Triatomid bug</name>
    <dbReference type="NCBI Taxonomy" id="13249"/>
    <lineage>
        <taxon>Eukaryota</taxon>
        <taxon>Metazoa</taxon>
        <taxon>Ecdysozoa</taxon>
        <taxon>Arthropoda</taxon>
        <taxon>Hexapoda</taxon>
        <taxon>Insecta</taxon>
        <taxon>Pterygota</taxon>
        <taxon>Neoptera</taxon>
        <taxon>Paraneoptera</taxon>
        <taxon>Hemiptera</taxon>
        <taxon>Heteroptera</taxon>
        <taxon>Panheteroptera</taxon>
        <taxon>Cimicomorpha</taxon>
        <taxon>Reduviidae</taxon>
        <taxon>Triatominae</taxon>
        <taxon>Rhodnius</taxon>
    </lineage>
</organism>
<sequence>MKMKDEVQGFKMAKAEVERLQKNKNPELEKIRNEVLHAKGEDEKLAKNLSSQLSAIHAAYLFSGCGRSALAQICTVISSTPASSNTAATSSWKDLGFRLGLTFHQICCIENYKYSDCTENVLKAYAQNMNATLDKVITALFELKRYDAISEAYPHLIVQFFFFLALEKFARREQVVRTEEEDGGYHSIDGLESEEPTHDGILRPSGLRHLSSQLYITLRNLEIPLSDQLIQDVKVEDSHQQATIVRRPRQPNKNKCSKRVMLTFAHDGEKVATSVAAQLRKARGQHLPIGVLILDEHADVVEANPEQFITHYFPQMDYIVPIITPQYLDTIDKNSSPEASLSSAIDTRYVQMIHTLMVKYYVGNSCRNDKFRSIIPDCHVNSILHDERMKRDLVLQAFVTESKLETLAMRILKKKKQT</sequence>
<dbReference type="CDD" id="cd01670">
    <property type="entry name" value="Death"/>
    <property type="match status" value="1"/>
</dbReference>
<dbReference type="HOGENOM" id="CLU_698958_0_0_1"/>
<evidence type="ECO:0000313" key="1">
    <source>
        <dbReference type="EnsemblMetazoa" id="RPRC007505-PA"/>
    </source>
</evidence>
<evidence type="ECO:0000313" key="2">
    <source>
        <dbReference type="Proteomes" id="UP000015103"/>
    </source>
</evidence>
<proteinExistence type="predicted"/>
<dbReference type="eggNOG" id="ENOG502S5J7">
    <property type="taxonomic scope" value="Eukaryota"/>
</dbReference>
<dbReference type="InterPro" id="IPR011029">
    <property type="entry name" value="DEATH-like_dom_sf"/>
</dbReference>
<dbReference type="SUPFAM" id="SSF47986">
    <property type="entry name" value="DEATH domain"/>
    <property type="match status" value="1"/>
</dbReference>
<keyword evidence="2" id="KW-1185">Reference proteome</keyword>
<dbReference type="Proteomes" id="UP000015103">
    <property type="component" value="Unassembled WGS sequence"/>
</dbReference>
<name>T1HTY5_RHOPR</name>
<dbReference type="STRING" id="13249.T1HTY5"/>
<protein>
    <submittedName>
        <fullName evidence="1">Death domain-containing protein</fullName>
    </submittedName>
</protein>
<dbReference type="OMA" id="TAECITK"/>
<dbReference type="InterPro" id="IPR000488">
    <property type="entry name" value="Death_dom"/>
</dbReference>
<dbReference type="Pfam" id="PF00531">
    <property type="entry name" value="Death"/>
    <property type="match status" value="1"/>
</dbReference>
<dbReference type="VEuPathDB" id="VectorBase:RPRC007505"/>
<dbReference type="InParanoid" id="T1HTY5"/>
<dbReference type="GO" id="GO:0007165">
    <property type="term" value="P:signal transduction"/>
    <property type="evidence" value="ECO:0007669"/>
    <property type="project" value="InterPro"/>
</dbReference>
<dbReference type="EnsemblMetazoa" id="RPRC007505-RA">
    <property type="protein sequence ID" value="RPRC007505-PA"/>
    <property type="gene ID" value="RPRC007505"/>
</dbReference>
<dbReference type="AlphaFoldDB" id="T1HTY5"/>